<sequence>MSTSDFFAPLHEGWTRSLQCKIRQARFRTVARAFRIRFFCLSARAKLCMAGRLRTLAAKSATQASDCSGKFASDVLRLFSLHAAYSPPPHAWRLSSERK</sequence>
<name>A0A550BS43_9AGAR</name>
<reference evidence="1 3" key="1">
    <citation type="journal article" date="2019" name="New Phytol.">
        <title>Comparative genomics reveals unique wood-decay strategies and fruiting body development in the Schizophyllaceae.</title>
        <authorList>
            <person name="Almasi E."/>
            <person name="Sahu N."/>
            <person name="Krizsan K."/>
            <person name="Balint B."/>
            <person name="Kovacs G.M."/>
            <person name="Kiss B."/>
            <person name="Cseklye J."/>
            <person name="Drula E."/>
            <person name="Henrissat B."/>
            <person name="Nagy I."/>
            <person name="Chovatia M."/>
            <person name="Adam C."/>
            <person name="LaButti K."/>
            <person name="Lipzen A."/>
            <person name="Riley R."/>
            <person name="Grigoriev I.V."/>
            <person name="Nagy L.G."/>
        </authorList>
    </citation>
    <scope>NUCLEOTIDE SEQUENCE [LARGE SCALE GENOMIC DNA]</scope>
    <source>
        <strain evidence="1 3">NL-1724</strain>
    </source>
</reference>
<gene>
    <name evidence="2" type="ORF">BD626DRAFT_474785</name>
    <name evidence="1" type="ORF">BD626DRAFT_528044</name>
</gene>
<dbReference type="EMBL" id="VDMD01000168">
    <property type="protein sequence ID" value="TRM55363.1"/>
    <property type="molecule type" value="Genomic_DNA"/>
</dbReference>
<dbReference type="AlphaFoldDB" id="A0A550BS43"/>
<evidence type="ECO:0000313" key="3">
    <source>
        <dbReference type="Proteomes" id="UP000320762"/>
    </source>
</evidence>
<dbReference type="Proteomes" id="UP000320762">
    <property type="component" value="Unassembled WGS sequence"/>
</dbReference>
<evidence type="ECO:0000313" key="2">
    <source>
        <dbReference type="EMBL" id="TRM69622.1"/>
    </source>
</evidence>
<dbReference type="EMBL" id="VDMD01000001">
    <property type="protein sequence ID" value="TRM69622.1"/>
    <property type="molecule type" value="Genomic_DNA"/>
</dbReference>
<proteinExistence type="predicted"/>
<organism evidence="1 3">
    <name type="scientific">Schizophyllum amplum</name>
    <dbReference type="NCBI Taxonomy" id="97359"/>
    <lineage>
        <taxon>Eukaryota</taxon>
        <taxon>Fungi</taxon>
        <taxon>Dikarya</taxon>
        <taxon>Basidiomycota</taxon>
        <taxon>Agaricomycotina</taxon>
        <taxon>Agaricomycetes</taxon>
        <taxon>Agaricomycetidae</taxon>
        <taxon>Agaricales</taxon>
        <taxon>Schizophyllaceae</taxon>
        <taxon>Schizophyllum</taxon>
    </lineage>
</organism>
<keyword evidence="3" id="KW-1185">Reference proteome</keyword>
<reference evidence="1" key="2">
    <citation type="submission" date="2019-06" db="EMBL/GenBank/DDBJ databases">
        <authorList>
            <consortium name="DOE Joint Genome Institute"/>
            <person name="Ahrendt S.R."/>
            <person name="Cantor M.N."/>
            <person name="Hua S.X."/>
        </authorList>
    </citation>
    <scope>NUCLEOTIDE SEQUENCE</scope>
    <source>
        <strain evidence="1">NL-1724</strain>
    </source>
</reference>
<protein>
    <submittedName>
        <fullName evidence="1">Uncharacterized protein</fullName>
    </submittedName>
</protein>
<comment type="caution">
    <text evidence="1">The sequence shown here is derived from an EMBL/GenBank/DDBJ whole genome shotgun (WGS) entry which is preliminary data.</text>
</comment>
<evidence type="ECO:0000313" key="1">
    <source>
        <dbReference type="EMBL" id="TRM55363.1"/>
    </source>
</evidence>
<accession>A0A550BS43</accession>